<name>A0A1J6IHT3_NICAT</name>
<dbReference type="PANTHER" id="PTHR47723:SF7">
    <property type="entry name" value="RNASE H FAMILY PROTEIN"/>
    <property type="match status" value="1"/>
</dbReference>
<protein>
    <recommendedName>
        <fullName evidence="1">RNase H type-1 domain-containing protein</fullName>
    </recommendedName>
</protein>
<sequence length="175" mass="19942">NWVSTLNTDGSFMKEQRRAGLGGVVRKGSGEIVMAFAKPCQFLTNNYSEVQAALFVLKWCCRRNFNHLTLEMDYLIVVNMISGKYKIPWSLHSTIGQIQELVQQRNITIGHCYMEGNAVADSLAKLATQIEDSVLYLREEDMETEVRAHIYMDASKIPAFHFKTTKHSGWCFQSP</sequence>
<dbReference type="CDD" id="cd06222">
    <property type="entry name" value="RNase_H_like"/>
    <property type="match status" value="1"/>
</dbReference>
<dbReference type="PANTHER" id="PTHR47723">
    <property type="entry name" value="OS05G0353850 PROTEIN"/>
    <property type="match status" value="1"/>
</dbReference>
<comment type="caution">
    <text evidence="2">The sequence shown here is derived from an EMBL/GenBank/DDBJ whole genome shotgun (WGS) entry which is preliminary data.</text>
</comment>
<gene>
    <name evidence="2" type="ORF">A4A49_65207</name>
</gene>
<dbReference type="Gene3D" id="3.30.420.10">
    <property type="entry name" value="Ribonuclease H-like superfamily/Ribonuclease H"/>
    <property type="match status" value="1"/>
</dbReference>
<dbReference type="Pfam" id="PF13456">
    <property type="entry name" value="RVT_3"/>
    <property type="match status" value="1"/>
</dbReference>
<dbReference type="InterPro" id="IPR002156">
    <property type="entry name" value="RNaseH_domain"/>
</dbReference>
<feature type="domain" description="RNase H type-1" evidence="1">
    <location>
        <begin position="7"/>
        <end position="127"/>
    </location>
</feature>
<proteinExistence type="predicted"/>
<dbReference type="GO" id="GO:0004523">
    <property type="term" value="F:RNA-DNA hybrid ribonuclease activity"/>
    <property type="evidence" value="ECO:0007669"/>
    <property type="project" value="InterPro"/>
</dbReference>
<dbReference type="SUPFAM" id="SSF53098">
    <property type="entry name" value="Ribonuclease H-like"/>
    <property type="match status" value="1"/>
</dbReference>
<dbReference type="Gramene" id="OIT04250">
    <property type="protein sequence ID" value="OIT04250"/>
    <property type="gene ID" value="A4A49_65207"/>
</dbReference>
<feature type="non-terminal residue" evidence="2">
    <location>
        <position position="1"/>
    </location>
</feature>
<reference evidence="2" key="1">
    <citation type="submission" date="2016-11" db="EMBL/GenBank/DDBJ databases">
        <title>The genome of Nicotiana attenuata.</title>
        <authorList>
            <person name="Xu S."/>
            <person name="Brockmoeller T."/>
            <person name="Gaquerel E."/>
            <person name="Navarro A."/>
            <person name="Kuhl H."/>
            <person name="Gase K."/>
            <person name="Ling Z."/>
            <person name="Zhou W."/>
            <person name="Kreitzer C."/>
            <person name="Stanke M."/>
            <person name="Tang H."/>
            <person name="Lyons E."/>
            <person name="Pandey P."/>
            <person name="Pandey S.P."/>
            <person name="Timmermann B."/>
            <person name="Baldwin I.T."/>
        </authorList>
    </citation>
    <scope>NUCLEOTIDE SEQUENCE [LARGE SCALE GENOMIC DNA]</scope>
    <source>
        <strain evidence="2">UT</strain>
    </source>
</reference>
<dbReference type="OMA" id="RNITIGH"/>
<dbReference type="EMBL" id="MJEQ01037185">
    <property type="protein sequence ID" value="OIT04250.1"/>
    <property type="molecule type" value="Genomic_DNA"/>
</dbReference>
<dbReference type="GO" id="GO:0003676">
    <property type="term" value="F:nucleic acid binding"/>
    <property type="evidence" value="ECO:0007669"/>
    <property type="project" value="InterPro"/>
</dbReference>
<evidence type="ECO:0000313" key="2">
    <source>
        <dbReference type="EMBL" id="OIT04250.1"/>
    </source>
</evidence>
<dbReference type="InterPro" id="IPR053151">
    <property type="entry name" value="RNase_H-like"/>
</dbReference>
<dbReference type="AlphaFoldDB" id="A0A1J6IHT3"/>
<evidence type="ECO:0000259" key="1">
    <source>
        <dbReference type="Pfam" id="PF13456"/>
    </source>
</evidence>
<dbReference type="InterPro" id="IPR012337">
    <property type="entry name" value="RNaseH-like_sf"/>
</dbReference>
<dbReference type="Proteomes" id="UP000187609">
    <property type="component" value="Unassembled WGS sequence"/>
</dbReference>
<dbReference type="InterPro" id="IPR036397">
    <property type="entry name" value="RNaseH_sf"/>
</dbReference>
<dbReference type="InterPro" id="IPR044730">
    <property type="entry name" value="RNase_H-like_dom_plant"/>
</dbReference>
<evidence type="ECO:0000313" key="3">
    <source>
        <dbReference type="Proteomes" id="UP000187609"/>
    </source>
</evidence>
<accession>A0A1J6IHT3</accession>
<keyword evidence="3" id="KW-1185">Reference proteome</keyword>
<organism evidence="2 3">
    <name type="scientific">Nicotiana attenuata</name>
    <name type="common">Coyote tobacco</name>
    <dbReference type="NCBI Taxonomy" id="49451"/>
    <lineage>
        <taxon>Eukaryota</taxon>
        <taxon>Viridiplantae</taxon>
        <taxon>Streptophyta</taxon>
        <taxon>Embryophyta</taxon>
        <taxon>Tracheophyta</taxon>
        <taxon>Spermatophyta</taxon>
        <taxon>Magnoliopsida</taxon>
        <taxon>eudicotyledons</taxon>
        <taxon>Gunneridae</taxon>
        <taxon>Pentapetalae</taxon>
        <taxon>asterids</taxon>
        <taxon>lamiids</taxon>
        <taxon>Solanales</taxon>
        <taxon>Solanaceae</taxon>
        <taxon>Nicotianoideae</taxon>
        <taxon>Nicotianeae</taxon>
        <taxon>Nicotiana</taxon>
    </lineage>
</organism>
<dbReference type="SMR" id="A0A1J6IHT3"/>